<reference evidence="6" key="1">
    <citation type="submission" date="2016-10" db="EMBL/GenBank/DDBJ databases">
        <authorList>
            <person name="Varghese N."/>
            <person name="Submissions S."/>
        </authorList>
    </citation>
    <scope>NUCLEOTIDE SEQUENCE [LARGE SCALE GENOMIC DNA]</scope>
    <source>
        <strain evidence="6">DSM 17044</strain>
    </source>
</reference>
<dbReference type="OrthoDB" id="5523216at2"/>
<dbReference type="InterPro" id="IPR036812">
    <property type="entry name" value="NAD(P)_OxRdtase_dom_sf"/>
</dbReference>
<gene>
    <name evidence="5" type="ORF">SAMN05444354_10946</name>
</gene>
<name>A0A1H7TMP8_STIAU</name>
<feature type="domain" description="NADP-dependent oxidoreductase" evidence="4">
    <location>
        <begin position="16"/>
        <end position="269"/>
    </location>
</feature>
<dbReference type="PRINTS" id="PR00069">
    <property type="entry name" value="ALDKETRDTASE"/>
</dbReference>
<dbReference type="SUPFAM" id="SSF51430">
    <property type="entry name" value="NAD(P)-linked oxidoreductase"/>
    <property type="match status" value="1"/>
</dbReference>
<feature type="binding site" evidence="2">
    <location>
        <position position="111"/>
    </location>
    <ligand>
        <name>substrate</name>
    </ligand>
</feature>
<proteinExistence type="predicted"/>
<evidence type="ECO:0000256" key="2">
    <source>
        <dbReference type="PIRSR" id="PIRSR000097-2"/>
    </source>
</evidence>
<dbReference type="Pfam" id="PF00248">
    <property type="entry name" value="Aldo_ket_red"/>
    <property type="match status" value="1"/>
</dbReference>
<dbReference type="InterPro" id="IPR023210">
    <property type="entry name" value="NADP_OxRdtase_dom"/>
</dbReference>
<dbReference type="EMBL" id="FOAP01000009">
    <property type="protein sequence ID" value="SEL85127.1"/>
    <property type="molecule type" value="Genomic_DNA"/>
</dbReference>
<dbReference type="PIRSF" id="PIRSF000097">
    <property type="entry name" value="AKR"/>
    <property type="match status" value="1"/>
</dbReference>
<dbReference type="Gene3D" id="3.20.20.100">
    <property type="entry name" value="NADP-dependent oxidoreductase domain"/>
    <property type="match status" value="1"/>
</dbReference>
<evidence type="ECO:0000313" key="5">
    <source>
        <dbReference type="EMBL" id="SEL85127.1"/>
    </source>
</evidence>
<feature type="site" description="Lowers pKa of active site Tyr" evidence="3">
    <location>
        <position position="78"/>
    </location>
</feature>
<dbReference type="AlphaFoldDB" id="A0A1H7TMP8"/>
<feature type="active site" description="Proton donor" evidence="1">
    <location>
        <position position="52"/>
    </location>
</feature>
<dbReference type="GO" id="GO:0016491">
    <property type="term" value="F:oxidoreductase activity"/>
    <property type="evidence" value="ECO:0007669"/>
    <property type="project" value="InterPro"/>
</dbReference>
<dbReference type="Proteomes" id="UP000182719">
    <property type="component" value="Unassembled WGS sequence"/>
</dbReference>
<dbReference type="PANTHER" id="PTHR43638:SF3">
    <property type="entry name" value="ALDEHYDE REDUCTASE"/>
    <property type="match status" value="1"/>
</dbReference>
<protein>
    <submittedName>
        <fullName evidence="5">Aldo/keto reductase</fullName>
    </submittedName>
</protein>
<accession>A0A1H7TMP8</accession>
<dbReference type="PANTHER" id="PTHR43638">
    <property type="entry name" value="OXIDOREDUCTASE, ALDO/KETO REDUCTASE FAMILY PROTEIN"/>
    <property type="match status" value="1"/>
</dbReference>
<evidence type="ECO:0000256" key="1">
    <source>
        <dbReference type="PIRSR" id="PIRSR000097-1"/>
    </source>
</evidence>
<keyword evidence="6" id="KW-1185">Reference proteome</keyword>
<evidence type="ECO:0000259" key="4">
    <source>
        <dbReference type="Pfam" id="PF00248"/>
    </source>
</evidence>
<sequence>MERRVFGTAGVSVPVIGQGTWQMENDDRDGAIRALQAGMDLGLIHLDTAELYGRGRVEESIVAPAIAGRRDSVFLVSKVMPSNATYEGTVKACERSLQRLKTDRLDCYLLHWPGSHPLEHTLRAFEVLVRDGKIRSWGVSNFGVEELEEAVRIAGPGRIVCNQVLYHLEERAIEHKVLPWCERANIAVVGYSPFGNGRFPRPDSAGGRVLALVAQAHGASPYQVALQFLVRRPGLFTIPKASREPHVRDNAAAAGLRLSPEELARIDAAFPRGPDTGELPVI</sequence>
<evidence type="ECO:0000313" key="6">
    <source>
        <dbReference type="Proteomes" id="UP000182719"/>
    </source>
</evidence>
<dbReference type="InterPro" id="IPR020471">
    <property type="entry name" value="AKR"/>
</dbReference>
<organism evidence="5 6">
    <name type="scientific">Stigmatella aurantiaca</name>
    <dbReference type="NCBI Taxonomy" id="41"/>
    <lineage>
        <taxon>Bacteria</taxon>
        <taxon>Pseudomonadati</taxon>
        <taxon>Myxococcota</taxon>
        <taxon>Myxococcia</taxon>
        <taxon>Myxococcales</taxon>
        <taxon>Cystobacterineae</taxon>
        <taxon>Archangiaceae</taxon>
        <taxon>Stigmatella</taxon>
    </lineage>
</organism>
<evidence type="ECO:0000256" key="3">
    <source>
        <dbReference type="PIRSR" id="PIRSR000097-3"/>
    </source>
</evidence>
<dbReference type="RefSeq" id="WP_075007743.1">
    <property type="nucleotide sequence ID" value="NZ_FOAP01000009.1"/>
</dbReference>